<keyword evidence="3" id="KW-0217">Developmental protein</keyword>
<dbReference type="Gene3D" id="3.40.50.300">
    <property type="entry name" value="P-loop containing nucleotide triphosphate hydrolases"/>
    <property type="match status" value="1"/>
</dbReference>
<keyword evidence="5" id="KW-0132">Cell division</keyword>
<dbReference type="Pfam" id="PF00271">
    <property type="entry name" value="Helicase_C"/>
    <property type="match status" value="1"/>
</dbReference>
<comment type="caution">
    <text evidence="21">The sequence shown here is derived from an EMBL/GenBank/DDBJ whole genome shotgun (WGS) entry which is preliminary data.</text>
</comment>
<dbReference type="InterPro" id="IPR014001">
    <property type="entry name" value="Helicase_ATP-bd"/>
</dbReference>
<evidence type="ECO:0000256" key="8">
    <source>
        <dbReference type="ARBA" id="ARBA00022801"/>
    </source>
</evidence>
<evidence type="ECO:0000256" key="18">
    <source>
        <dbReference type="SAM" id="MobiDB-lite"/>
    </source>
</evidence>
<evidence type="ECO:0000256" key="10">
    <source>
        <dbReference type="ARBA" id="ARBA00022840"/>
    </source>
</evidence>
<keyword evidence="9" id="KW-0347">Helicase</keyword>
<dbReference type="GO" id="GO:0051301">
    <property type="term" value="P:cell division"/>
    <property type="evidence" value="ECO:0007669"/>
    <property type="project" value="UniProtKB-KW"/>
</dbReference>
<keyword evidence="6" id="KW-0547">Nucleotide-binding</keyword>
<dbReference type="SUPFAM" id="SSF52540">
    <property type="entry name" value="P-loop containing nucleoside triphosphate hydrolases"/>
    <property type="match status" value="2"/>
</dbReference>
<keyword evidence="22" id="KW-1185">Reference proteome</keyword>
<keyword evidence="10" id="KW-0067">ATP-binding</keyword>
<keyword evidence="8" id="KW-0378">Hydrolase</keyword>
<evidence type="ECO:0000256" key="14">
    <source>
        <dbReference type="ARBA" id="ARBA00023242"/>
    </source>
</evidence>
<sequence>MDKDCSSDSEFVENTTSDASLCNNDTSVITEKMLLEESMVEKENLMAEQELRKKIWEEEKKQQEETCFKRLHLLLSRSSVYAKFMAEKLQKYEEKQKKMNDRINQRDNAKSLNQENINGNLNNSPNKRGIKRKANETKAKKKAKMEANMMDVFKKQNMDGVNLNSKDDQNGISHSDLSVCNLNRQPKLLCGTTMRDYQIDGYEWLKTLFENGVNGILADEMGLGKTIQSIAFIAHLIEMGVSGPFFVCGPLSTVPNWYNEFQMFAPDIPVMIYHGDKAERQELRKQIYKRVRKNGVYCFPVIITSYQIALIDTLKLASITWKLMIIDEAHRIKNYQCKLIEALKTYNVVHRLLLTGTPLQNNLSELWSLLNFILPEIFDDLKIFQSWFDITRLTQHGATQEIIAQEQEKQIVSTIHQILTPFLLRRTKADVELCLPSKKVVLVKAPMTQLQQKYYSGVLNESIRKFFEKENKNAIEVVDEHPKRKSKKTSFFGCENSEDDFTIEKIPSSNSSFLIENSEINLKLTNIMMCLRKICCHPYMISYPLDDSYQYLVDENLVKTSGKLLVLDNLLPHLKKRGHKVLIFSQFVTLLHILEDYCTFRNYKFTKLYGKMHLEERERQLKLFNEDSSVFLFLISTRAGGLGINLTSADTVILYDTDWNPQADLQAQDRCHRIGQKKPVVVYRLIIPNTVDEKILTYAETKRKLEKAIIQKGRFSSKNGISKVQRAITKEELLELLESSDVNGFINADNFVIPPKELESILNRSDMV</sequence>
<keyword evidence="13" id="KW-0804">Transcription</keyword>
<dbReference type="AlphaFoldDB" id="A0AAV4NNU1"/>
<evidence type="ECO:0000256" key="16">
    <source>
        <dbReference type="ARBA" id="ARBA00053349"/>
    </source>
</evidence>
<comment type="function">
    <text evidence="16">Plays an essential role in normal development and survival. Involved in regulation of the expansion or survival of lymphoid cells. Required for de novo or maintenance DNA methylation. May control silencing of the imprinted CDKN1C gene through DNA methylation. May play a role in formation and organization of heterochromatin, implying a functional role in the regulation of transcription and mitosis.</text>
</comment>
<evidence type="ECO:0000256" key="4">
    <source>
        <dbReference type="ARBA" id="ARBA00022553"/>
    </source>
</evidence>
<dbReference type="PROSITE" id="PS51194">
    <property type="entry name" value="HELICASE_CTER"/>
    <property type="match status" value="1"/>
</dbReference>
<keyword evidence="7" id="KW-0498">Mitosis</keyword>
<evidence type="ECO:0000256" key="13">
    <source>
        <dbReference type="ARBA" id="ARBA00023163"/>
    </source>
</evidence>
<evidence type="ECO:0000259" key="19">
    <source>
        <dbReference type="PROSITE" id="PS51192"/>
    </source>
</evidence>
<dbReference type="SMART" id="SM00490">
    <property type="entry name" value="HELICc"/>
    <property type="match status" value="1"/>
</dbReference>
<dbReference type="CDD" id="cd18793">
    <property type="entry name" value="SF2_C_SNF"/>
    <property type="match status" value="1"/>
</dbReference>
<dbReference type="InterPro" id="IPR001650">
    <property type="entry name" value="Helicase_C-like"/>
</dbReference>
<dbReference type="GO" id="GO:0031508">
    <property type="term" value="P:pericentric heterochromatin formation"/>
    <property type="evidence" value="ECO:0007669"/>
    <property type="project" value="TreeGrafter"/>
</dbReference>
<dbReference type="InterPro" id="IPR000330">
    <property type="entry name" value="SNF2_N"/>
</dbReference>
<dbReference type="GO" id="GO:0004386">
    <property type="term" value="F:helicase activity"/>
    <property type="evidence" value="ECO:0007669"/>
    <property type="project" value="UniProtKB-KW"/>
</dbReference>
<comment type="subcellular location">
    <subcellularLocation>
        <location evidence="1">Nucleus</location>
    </subcellularLocation>
</comment>
<reference evidence="21 22" key="1">
    <citation type="submission" date="2021-06" db="EMBL/GenBank/DDBJ databases">
        <title>Caerostris darwini draft genome.</title>
        <authorList>
            <person name="Kono N."/>
            <person name="Arakawa K."/>
        </authorList>
    </citation>
    <scope>NUCLEOTIDE SEQUENCE [LARGE SCALE GENOMIC DNA]</scope>
</reference>
<keyword evidence="4" id="KW-0597">Phosphoprotein</keyword>
<keyword evidence="11" id="KW-0805">Transcription regulation</keyword>
<dbReference type="SMART" id="SM00487">
    <property type="entry name" value="DEXDc"/>
    <property type="match status" value="1"/>
</dbReference>
<dbReference type="FunFam" id="3.40.50.300:FF:000577">
    <property type="entry name" value="lymphoid-specific helicase isoform X1"/>
    <property type="match status" value="1"/>
</dbReference>
<accession>A0AAV4NNU1</accession>
<evidence type="ECO:0000313" key="21">
    <source>
        <dbReference type="EMBL" id="GIX86454.1"/>
    </source>
</evidence>
<feature type="compositionally biased region" description="Low complexity" evidence="18">
    <location>
        <begin position="113"/>
        <end position="123"/>
    </location>
</feature>
<dbReference type="EMBL" id="BPLQ01001890">
    <property type="protein sequence ID" value="GIX86454.1"/>
    <property type="molecule type" value="Genomic_DNA"/>
</dbReference>
<organism evidence="21 22">
    <name type="scientific">Caerostris darwini</name>
    <dbReference type="NCBI Taxonomy" id="1538125"/>
    <lineage>
        <taxon>Eukaryota</taxon>
        <taxon>Metazoa</taxon>
        <taxon>Ecdysozoa</taxon>
        <taxon>Arthropoda</taxon>
        <taxon>Chelicerata</taxon>
        <taxon>Arachnida</taxon>
        <taxon>Araneae</taxon>
        <taxon>Araneomorphae</taxon>
        <taxon>Entelegynae</taxon>
        <taxon>Araneoidea</taxon>
        <taxon>Araneidae</taxon>
        <taxon>Caerostris</taxon>
    </lineage>
</organism>
<dbReference type="PANTHER" id="PTHR47161">
    <property type="entry name" value="LYMPHOID-SPECIFIC HELICASE"/>
    <property type="match status" value="1"/>
</dbReference>
<comment type="similarity">
    <text evidence="2">Belongs to the SNF2/RAD54 helicase family.</text>
</comment>
<dbReference type="InterPro" id="IPR038718">
    <property type="entry name" value="SNF2-like_sf"/>
</dbReference>
<dbReference type="GO" id="GO:0016787">
    <property type="term" value="F:hydrolase activity"/>
    <property type="evidence" value="ECO:0007669"/>
    <property type="project" value="UniProtKB-KW"/>
</dbReference>
<keyword evidence="14" id="KW-0539">Nucleus</keyword>
<feature type="domain" description="Helicase ATP-binding" evidence="19">
    <location>
        <begin position="206"/>
        <end position="376"/>
    </location>
</feature>
<evidence type="ECO:0000256" key="3">
    <source>
        <dbReference type="ARBA" id="ARBA00022473"/>
    </source>
</evidence>
<evidence type="ECO:0000256" key="12">
    <source>
        <dbReference type="ARBA" id="ARBA00023054"/>
    </source>
</evidence>
<gene>
    <name evidence="21" type="primary">HELLS</name>
    <name evidence="21" type="ORF">CDAR_165422</name>
</gene>
<proteinExistence type="inferred from homology"/>
<evidence type="ECO:0000256" key="11">
    <source>
        <dbReference type="ARBA" id="ARBA00023015"/>
    </source>
</evidence>
<dbReference type="GO" id="GO:0044027">
    <property type="term" value="P:negative regulation of gene expression via chromosomal CpG island methylation"/>
    <property type="evidence" value="ECO:0007669"/>
    <property type="project" value="TreeGrafter"/>
</dbReference>
<evidence type="ECO:0000256" key="15">
    <source>
        <dbReference type="ARBA" id="ARBA00023306"/>
    </source>
</evidence>
<name>A0AAV4NNU1_9ARAC</name>
<keyword evidence="15" id="KW-0131">Cell cycle</keyword>
<dbReference type="Proteomes" id="UP001054837">
    <property type="component" value="Unassembled WGS sequence"/>
</dbReference>
<dbReference type="Gene3D" id="3.40.50.10810">
    <property type="entry name" value="Tandem AAA-ATPase domain"/>
    <property type="match status" value="1"/>
</dbReference>
<feature type="region of interest" description="Disordered" evidence="18">
    <location>
        <begin position="95"/>
        <end position="141"/>
    </location>
</feature>
<feature type="compositionally biased region" description="Basic and acidic residues" evidence="18">
    <location>
        <begin position="95"/>
        <end position="109"/>
    </location>
</feature>
<dbReference type="PANTHER" id="PTHR47161:SF1">
    <property type="entry name" value="LYMPHOID-SPECIFIC HELICASE"/>
    <property type="match status" value="1"/>
</dbReference>
<dbReference type="GO" id="GO:0005721">
    <property type="term" value="C:pericentric heterochromatin"/>
    <property type="evidence" value="ECO:0007669"/>
    <property type="project" value="TreeGrafter"/>
</dbReference>
<dbReference type="GO" id="GO:0003682">
    <property type="term" value="F:chromatin binding"/>
    <property type="evidence" value="ECO:0007669"/>
    <property type="project" value="TreeGrafter"/>
</dbReference>
<evidence type="ECO:0000256" key="6">
    <source>
        <dbReference type="ARBA" id="ARBA00022741"/>
    </source>
</evidence>
<dbReference type="Pfam" id="PF00176">
    <property type="entry name" value="SNF2-rel_dom"/>
    <property type="match status" value="1"/>
</dbReference>
<dbReference type="FunFam" id="3.40.50.10810:FF:000015">
    <property type="entry name" value="lymphoid-specific helicase isoform X1"/>
    <property type="match status" value="1"/>
</dbReference>
<protein>
    <recommendedName>
        <fullName evidence="17">Proliferation-associated SNF2-like protein</fullName>
    </recommendedName>
</protein>
<evidence type="ECO:0000256" key="2">
    <source>
        <dbReference type="ARBA" id="ARBA00007025"/>
    </source>
</evidence>
<evidence type="ECO:0000313" key="22">
    <source>
        <dbReference type="Proteomes" id="UP001054837"/>
    </source>
</evidence>
<evidence type="ECO:0000256" key="17">
    <source>
        <dbReference type="ARBA" id="ARBA00081399"/>
    </source>
</evidence>
<dbReference type="GO" id="GO:0005634">
    <property type="term" value="C:nucleus"/>
    <property type="evidence" value="ECO:0007669"/>
    <property type="project" value="UniProtKB-SubCell"/>
</dbReference>
<feature type="domain" description="Helicase C-terminal" evidence="20">
    <location>
        <begin position="566"/>
        <end position="729"/>
    </location>
</feature>
<dbReference type="GO" id="GO:0005524">
    <property type="term" value="F:ATP binding"/>
    <property type="evidence" value="ECO:0007669"/>
    <property type="project" value="UniProtKB-KW"/>
</dbReference>
<dbReference type="GO" id="GO:0006346">
    <property type="term" value="P:DNA methylation-dependent constitutive heterochromatin formation"/>
    <property type="evidence" value="ECO:0007669"/>
    <property type="project" value="TreeGrafter"/>
</dbReference>
<dbReference type="PROSITE" id="PS51192">
    <property type="entry name" value="HELICASE_ATP_BIND_1"/>
    <property type="match status" value="1"/>
</dbReference>
<evidence type="ECO:0000256" key="1">
    <source>
        <dbReference type="ARBA" id="ARBA00004123"/>
    </source>
</evidence>
<evidence type="ECO:0000259" key="20">
    <source>
        <dbReference type="PROSITE" id="PS51194"/>
    </source>
</evidence>
<evidence type="ECO:0000256" key="7">
    <source>
        <dbReference type="ARBA" id="ARBA00022776"/>
    </source>
</evidence>
<keyword evidence="12" id="KW-0175">Coiled coil</keyword>
<evidence type="ECO:0000256" key="9">
    <source>
        <dbReference type="ARBA" id="ARBA00022806"/>
    </source>
</evidence>
<dbReference type="InterPro" id="IPR027417">
    <property type="entry name" value="P-loop_NTPase"/>
</dbReference>
<dbReference type="InterPro" id="IPR049730">
    <property type="entry name" value="SNF2/RAD54-like_C"/>
</dbReference>
<evidence type="ECO:0000256" key="5">
    <source>
        <dbReference type="ARBA" id="ARBA00022618"/>
    </source>
</evidence>